<keyword evidence="3" id="KW-1185">Reference proteome</keyword>
<dbReference type="AlphaFoldDB" id="A0A2S9GWF5"/>
<dbReference type="CDD" id="cd05483">
    <property type="entry name" value="retropepsin_like_bacteria"/>
    <property type="match status" value="1"/>
</dbReference>
<dbReference type="InterPro" id="IPR034122">
    <property type="entry name" value="Retropepsin-like_bacterial"/>
</dbReference>
<dbReference type="Proteomes" id="UP000237839">
    <property type="component" value="Unassembled WGS sequence"/>
</dbReference>
<protein>
    <submittedName>
        <fullName evidence="2">Clan AA aspartic protease, TIGR02281 family</fullName>
    </submittedName>
</protein>
<dbReference type="GO" id="GO:0006508">
    <property type="term" value="P:proteolysis"/>
    <property type="evidence" value="ECO:0007669"/>
    <property type="project" value="UniProtKB-KW"/>
</dbReference>
<dbReference type="SUPFAM" id="SSF50630">
    <property type="entry name" value="Acid proteases"/>
    <property type="match status" value="1"/>
</dbReference>
<evidence type="ECO:0000313" key="3">
    <source>
        <dbReference type="Proteomes" id="UP000237839"/>
    </source>
</evidence>
<organism evidence="2 3">
    <name type="scientific">Solimicrobium silvestre</name>
    <dbReference type="NCBI Taxonomy" id="2099400"/>
    <lineage>
        <taxon>Bacteria</taxon>
        <taxon>Pseudomonadati</taxon>
        <taxon>Pseudomonadota</taxon>
        <taxon>Betaproteobacteria</taxon>
        <taxon>Burkholderiales</taxon>
        <taxon>Oxalobacteraceae</taxon>
        <taxon>Solimicrobium</taxon>
    </lineage>
</organism>
<feature type="signal peptide" evidence="1">
    <location>
        <begin position="1"/>
        <end position="28"/>
    </location>
</feature>
<dbReference type="NCBIfam" id="TIGR02281">
    <property type="entry name" value="clan_AA_DTGA"/>
    <property type="match status" value="1"/>
</dbReference>
<evidence type="ECO:0000313" key="2">
    <source>
        <dbReference type="EMBL" id="PRC92052.1"/>
    </source>
</evidence>
<dbReference type="Pfam" id="PF13975">
    <property type="entry name" value="gag-asp_proteas"/>
    <property type="match status" value="1"/>
</dbReference>
<dbReference type="InterPro" id="IPR011969">
    <property type="entry name" value="Clan_AA_Asp_peptidase_C"/>
</dbReference>
<keyword evidence="2" id="KW-0645">Protease</keyword>
<feature type="chain" id="PRO_5015592438" evidence="1">
    <location>
        <begin position="29"/>
        <end position="185"/>
    </location>
</feature>
<evidence type="ECO:0000256" key="1">
    <source>
        <dbReference type="SAM" id="SignalP"/>
    </source>
</evidence>
<accession>A0A2S9GWF5</accession>
<proteinExistence type="predicted"/>
<keyword evidence="2" id="KW-0378">Hydrolase</keyword>
<dbReference type="GO" id="GO:0008233">
    <property type="term" value="F:peptidase activity"/>
    <property type="evidence" value="ECO:0007669"/>
    <property type="project" value="UniProtKB-KW"/>
</dbReference>
<dbReference type="EMBL" id="PUGF01000016">
    <property type="protein sequence ID" value="PRC92052.1"/>
    <property type="molecule type" value="Genomic_DNA"/>
</dbReference>
<dbReference type="Gene3D" id="2.40.70.10">
    <property type="entry name" value="Acid Proteases"/>
    <property type="match status" value="1"/>
</dbReference>
<dbReference type="InterPro" id="IPR021109">
    <property type="entry name" value="Peptidase_aspartic_dom_sf"/>
</dbReference>
<reference evidence="2 3" key="1">
    <citation type="submission" date="2018-02" db="EMBL/GenBank/DDBJ databases">
        <title>Solimicrobium silvestre gen. nov., sp. nov., isolated from alpine forest soil.</title>
        <authorList>
            <person name="Margesin R."/>
            <person name="Albuquerque L."/>
            <person name="Zhang D.-C."/>
            <person name="Froufe H.J.C."/>
            <person name="Severino R."/>
            <person name="Roxo I."/>
            <person name="Egas C."/>
            <person name="Da Costa M.S."/>
        </authorList>
    </citation>
    <scope>NUCLEOTIDE SEQUENCE [LARGE SCALE GENOMIC DNA]</scope>
    <source>
        <strain evidence="2 3">S20-91</strain>
    </source>
</reference>
<gene>
    <name evidence="2" type="ORF">S2091_3187</name>
</gene>
<sequence length="185" mass="19916">MTIQTKVTLNSWLIIGVFLSLLTSSLQAFGDSTIQKCKRSDGSIFYQQDVCPPGTNSSTFAVNSDQSDSLTLYANSGHQYSTTLTINGVTVPGFIDTGATFVVVSLETAIKMHLAGEGFRAQYMQTANGVIRSANKTIPVIKVGKFELYNVEISIVANAPTLIGMSALSQLKFSNENGNMTLSKR</sequence>
<dbReference type="OrthoDB" id="185963at2"/>
<keyword evidence="1" id="KW-0732">Signal</keyword>
<dbReference type="RefSeq" id="WP_105532937.1">
    <property type="nucleotide sequence ID" value="NZ_PUGF01000016.1"/>
</dbReference>
<name>A0A2S9GWF5_9BURK</name>
<comment type="caution">
    <text evidence="2">The sequence shown here is derived from an EMBL/GenBank/DDBJ whole genome shotgun (WGS) entry which is preliminary data.</text>
</comment>